<feature type="compositionally biased region" description="Low complexity" evidence="1">
    <location>
        <begin position="79"/>
        <end position="88"/>
    </location>
</feature>
<feature type="compositionally biased region" description="Basic and acidic residues" evidence="1">
    <location>
        <begin position="122"/>
        <end position="131"/>
    </location>
</feature>
<keyword evidence="3" id="KW-1185">Reference proteome</keyword>
<dbReference type="EMBL" id="VFLP01000037">
    <property type="protein sequence ID" value="TRX92388.1"/>
    <property type="molecule type" value="Genomic_DNA"/>
</dbReference>
<proteinExistence type="predicted"/>
<name>A0A553HWQ8_9PEZI</name>
<gene>
    <name evidence="2" type="ORF">FHL15_006774</name>
</gene>
<comment type="caution">
    <text evidence="2">The sequence shown here is derived from an EMBL/GenBank/DDBJ whole genome shotgun (WGS) entry which is preliminary data.</text>
</comment>
<organism evidence="2 3">
    <name type="scientific">Xylaria flabelliformis</name>
    <dbReference type="NCBI Taxonomy" id="2512241"/>
    <lineage>
        <taxon>Eukaryota</taxon>
        <taxon>Fungi</taxon>
        <taxon>Dikarya</taxon>
        <taxon>Ascomycota</taxon>
        <taxon>Pezizomycotina</taxon>
        <taxon>Sordariomycetes</taxon>
        <taxon>Xylariomycetidae</taxon>
        <taxon>Xylariales</taxon>
        <taxon>Xylariaceae</taxon>
        <taxon>Xylaria</taxon>
    </lineage>
</organism>
<reference evidence="3" key="1">
    <citation type="submission" date="2019-06" db="EMBL/GenBank/DDBJ databases">
        <title>Draft genome sequence of the griseofulvin-producing fungus Xylaria cubensis strain G536.</title>
        <authorList>
            <person name="Mead M.E."/>
            <person name="Raja H.A."/>
            <person name="Steenwyk J.L."/>
            <person name="Knowles S.L."/>
            <person name="Oberlies N.H."/>
            <person name="Rokas A."/>
        </authorList>
    </citation>
    <scope>NUCLEOTIDE SEQUENCE [LARGE SCALE GENOMIC DNA]</scope>
    <source>
        <strain evidence="3">G536</strain>
    </source>
</reference>
<protein>
    <submittedName>
        <fullName evidence="2">Uncharacterized protein</fullName>
    </submittedName>
</protein>
<evidence type="ECO:0000313" key="3">
    <source>
        <dbReference type="Proteomes" id="UP000319160"/>
    </source>
</evidence>
<accession>A0A553HWQ8</accession>
<feature type="compositionally biased region" description="Pro residues" evidence="1">
    <location>
        <begin position="104"/>
        <end position="117"/>
    </location>
</feature>
<evidence type="ECO:0000256" key="1">
    <source>
        <dbReference type="SAM" id="MobiDB-lite"/>
    </source>
</evidence>
<dbReference type="OrthoDB" id="4746075at2759"/>
<feature type="region of interest" description="Disordered" evidence="1">
    <location>
        <begin position="50"/>
        <end position="188"/>
    </location>
</feature>
<sequence>MRKPGKVKRVKHKVDYRHRWPTQQTLIESRVSVDASRTKWQWKPGVRLLRRLKRRSSPEPGKSTHPYDTGITGQGSGSGSSSSPSSTSQALGDGLGYWKMFTRPPTPPPAAPSPAPMPNFSHVRDETRSETSKTPVQYLRLLANPFPRSRTATPSDFDKATVKSTRSRVQTPAPPPMPSQPVVDSSKTLSSRLKCITKNIFRRPGLGWACS</sequence>
<dbReference type="AlphaFoldDB" id="A0A553HWQ8"/>
<dbReference type="Proteomes" id="UP000319160">
    <property type="component" value="Unassembled WGS sequence"/>
</dbReference>
<evidence type="ECO:0000313" key="2">
    <source>
        <dbReference type="EMBL" id="TRX92388.1"/>
    </source>
</evidence>